<proteinExistence type="predicted"/>
<dbReference type="AlphaFoldDB" id="A0A0C3EBV5"/>
<keyword evidence="3" id="KW-1185">Reference proteome</keyword>
<feature type="compositionally biased region" description="Acidic residues" evidence="1">
    <location>
        <begin position="324"/>
        <end position="357"/>
    </location>
</feature>
<evidence type="ECO:0000313" key="2">
    <source>
        <dbReference type="EMBL" id="KIM65441.1"/>
    </source>
</evidence>
<feature type="region of interest" description="Disordered" evidence="1">
    <location>
        <begin position="59"/>
        <end position="82"/>
    </location>
</feature>
<dbReference type="EMBL" id="KN822022">
    <property type="protein sequence ID" value="KIM65441.1"/>
    <property type="molecule type" value="Genomic_DNA"/>
</dbReference>
<reference evidence="3" key="2">
    <citation type="submission" date="2015-01" db="EMBL/GenBank/DDBJ databases">
        <title>Evolutionary Origins and Diversification of the Mycorrhizal Mutualists.</title>
        <authorList>
            <consortium name="DOE Joint Genome Institute"/>
            <consortium name="Mycorrhizal Genomics Consortium"/>
            <person name="Kohler A."/>
            <person name="Kuo A."/>
            <person name="Nagy L.G."/>
            <person name="Floudas D."/>
            <person name="Copeland A."/>
            <person name="Barry K.W."/>
            <person name="Cichocki N."/>
            <person name="Veneault-Fourrey C."/>
            <person name="LaButti K."/>
            <person name="Lindquist E.A."/>
            <person name="Lipzen A."/>
            <person name="Lundell T."/>
            <person name="Morin E."/>
            <person name="Murat C."/>
            <person name="Riley R."/>
            <person name="Ohm R."/>
            <person name="Sun H."/>
            <person name="Tunlid A."/>
            <person name="Henrissat B."/>
            <person name="Grigoriev I.V."/>
            <person name="Hibbett D.S."/>
            <person name="Martin F."/>
        </authorList>
    </citation>
    <scope>NUCLEOTIDE SEQUENCE [LARGE SCALE GENOMIC DNA]</scope>
    <source>
        <strain evidence="3">Foug A</strain>
    </source>
</reference>
<feature type="region of interest" description="Disordered" evidence="1">
    <location>
        <begin position="136"/>
        <end position="160"/>
    </location>
</feature>
<dbReference type="STRING" id="1036808.A0A0C3EBV5"/>
<name>A0A0C3EBV5_9AGAM</name>
<accession>A0A0C3EBV5</accession>
<dbReference type="OrthoDB" id="2706629at2759"/>
<sequence length="357" mass="39948">MSSGNNTDSGNNGNGADKIDWQRVAMPNLIEQVEDLLEVQIMKFDEQLRCQCNKLMKRAAEQEVQKKAEEEREKAEEEAKRVAEEEVRRLAEEDAQKRAEFQVQWQADSERKAREKAKVKVAMEVMKARIVQKVVQGEKPKPKQRRVASQRAPNEEVQGWYPPCDRCQKSGDSKGCVLPDNAHTPMCQRCQKMKVKCHFEVSAATMKRSASGEKCKESETSVTVVATSPRGGEKCKRTRRAVANTASTEEIEEALGGFSVAGPSTQPDPVTQVLDRQLGEVIAAINCNTRELVRLGGKMDGFAWEMKRMADHSDRKGKGRAQPEETEDEEEKLGDGEDKEEADDMSDADVEGEDADE</sequence>
<dbReference type="Proteomes" id="UP000053989">
    <property type="component" value="Unassembled WGS sequence"/>
</dbReference>
<organism evidence="2 3">
    <name type="scientific">Scleroderma citrinum Foug A</name>
    <dbReference type="NCBI Taxonomy" id="1036808"/>
    <lineage>
        <taxon>Eukaryota</taxon>
        <taxon>Fungi</taxon>
        <taxon>Dikarya</taxon>
        <taxon>Basidiomycota</taxon>
        <taxon>Agaricomycotina</taxon>
        <taxon>Agaricomycetes</taxon>
        <taxon>Agaricomycetidae</taxon>
        <taxon>Boletales</taxon>
        <taxon>Sclerodermatineae</taxon>
        <taxon>Sclerodermataceae</taxon>
        <taxon>Scleroderma</taxon>
    </lineage>
</organism>
<dbReference type="HOGENOM" id="CLU_080791_0_0_1"/>
<evidence type="ECO:0000256" key="1">
    <source>
        <dbReference type="SAM" id="MobiDB-lite"/>
    </source>
</evidence>
<dbReference type="InParanoid" id="A0A0C3EBV5"/>
<evidence type="ECO:0000313" key="3">
    <source>
        <dbReference type="Proteomes" id="UP000053989"/>
    </source>
</evidence>
<protein>
    <submittedName>
        <fullName evidence="2">Uncharacterized protein</fullName>
    </submittedName>
</protein>
<gene>
    <name evidence="2" type="ORF">SCLCIDRAFT_22641</name>
</gene>
<feature type="region of interest" description="Disordered" evidence="1">
    <location>
        <begin position="309"/>
        <end position="357"/>
    </location>
</feature>
<reference evidence="2 3" key="1">
    <citation type="submission" date="2014-04" db="EMBL/GenBank/DDBJ databases">
        <authorList>
            <consortium name="DOE Joint Genome Institute"/>
            <person name="Kuo A."/>
            <person name="Kohler A."/>
            <person name="Nagy L.G."/>
            <person name="Floudas D."/>
            <person name="Copeland A."/>
            <person name="Barry K.W."/>
            <person name="Cichocki N."/>
            <person name="Veneault-Fourrey C."/>
            <person name="LaButti K."/>
            <person name="Lindquist E.A."/>
            <person name="Lipzen A."/>
            <person name="Lundell T."/>
            <person name="Morin E."/>
            <person name="Murat C."/>
            <person name="Sun H."/>
            <person name="Tunlid A."/>
            <person name="Henrissat B."/>
            <person name="Grigoriev I.V."/>
            <person name="Hibbett D.S."/>
            <person name="Martin F."/>
            <person name="Nordberg H.P."/>
            <person name="Cantor M.N."/>
            <person name="Hua S.X."/>
        </authorList>
    </citation>
    <scope>NUCLEOTIDE SEQUENCE [LARGE SCALE GENOMIC DNA]</scope>
    <source>
        <strain evidence="2 3">Foug A</strain>
    </source>
</reference>